<evidence type="ECO:0000313" key="8">
    <source>
        <dbReference type="Proteomes" id="UP001596527"/>
    </source>
</evidence>
<gene>
    <name evidence="7" type="ORF">ACFQWG_09495</name>
</gene>
<dbReference type="GO" id="GO:0004856">
    <property type="term" value="F:D-xylulokinase activity"/>
    <property type="evidence" value="ECO:0007669"/>
    <property type="project" value="UniProtKB-EC"/>
</dbReference>
<keyword evidence="8" id="KW-1185">Reference proteome</keyword>
<evidence type="ECO:0000256" key="4">
    <source>
        <dbReference type="ARBA" id="ARBA00022777"/>
    </source>
</evidence>
<dbReference type="RefSeq" id="WP_380974731.1">
    <property type="nucleotide sequence ID" value="NZ_JBHTEF010000001.1"/>
</dbReference>
<dbReference type="Pfam" id="PF02782">
    <property type="entry name" value="FGGY_C"/>
    <property type="match status" value="1"/>
</dbReference>
<evidence type="ECO:0000256" key="3">
    <source>
        <dbReference type="ARBA" id="ARBA00022679"/>
    </source>
</evidence>
<dbReference type="Gene3D" id="3.30.420.40">
    <property type="match status" value="2"/>
</dbReference>
<dbReference type="Proteomes" id="UP001596527">
    <property type="component" value="Unassembled WGS sequence"/>
</dbReference>
<dbReference type="CDD" id="cd07809">
    <property type="entry name" value="ASKHA_NBD_FGGY_BaXK-like"/>
    <property type="match status" value="1"/>
</dbReference>
<organism evidence="7 8">
    <name type="scientific">Schaalia naturae</name>
    <dbReference type="NCBI Taxonomy" id="635203"/>
    <lineage>
        <taxon>Bacteria</taxon>
        <taxon>Bacillati</taxon>
        <taxon>Actinomycetota</taxon>
        <taxon>Actinomycetes</taxon>
        <taxon>Actinomycetales</taxon>
        <taxon>Actinomycetaceae</taxon>
        <taxon>Schaalia</taxon>
    </lineage>
</organism>
<reference evidence="8" key="1">
    <citation type="journal article" date="2019" name="Int. J. Syst. Evol. Microbiol.">
        <title>The Global Catalogue of Microorganisms (GCM) 10K type strain sequencing project: providing services to taxonomists for standard genome sequencing and annotation.</title>
        <authorList>
            <consortium name="The Broad Institute Genomics Platform"/>
            <consortium name="The Broad Institute Genome Sequencing Center for Infectious Disease"/>
            <person name="Wu L."/>
            <person name="Ma J."/>
        </authorList>
    </citation>
    <scope>NUCLEOTIDE SEQUENCE [LARGE SCALE GENOMIC DNA]</scope>
    <source>
        <strain evidence="8">CCUG 56698</strain>
    </source>
</reference>
<dbReference type="InterPro" id="IPR050406">
    <property type="entry name" value="FGGY_Carb_Kinase"/>
</dbReference>
<evidence type="ECO:0000259" key="5">
    <source>
        <dbReference type="Pfam" id="PF00370"/>
    </source>
</evidence>
<comment type="similarity">
    <text evidence="1">Belongs to the FGGY kinase family.</text>
</comment>
<keyword evidence="4" id="KW-0418">Kinase</keyword>
<dbReference type="PANTHER" id="PTHR43095">
    <property type="entry name" value="SUGAR KINASE"/>
    <property type="match status" value="1"/>
</dbReference>
<protein>
    <submittedName>
        <fullName evidence="7">Xylulokinase</fullName>
        <ecNumber evidence="7">2.7.1.17</ecNumber>
    </submittedName>
</protein>
<dbReference type="InterPro" id="IPR018484">
    <property type="entry name" value="FGGY_N"/>
</dbReference>
<evidence type="ECO:0000256" key="2">
    <source>
        <dbReference type="ARBA" id="ARBA00022629"/>
    </source>
</evidence>
<dbReference type="SUPFAM" id="SSF53067">
    <property type="entry name" value="Actin-like ATPase domain"/>
    <property type="match status" value="2"/>
</dbReference>
<dbReference type="InterPro" id="IPR043129">
    <property type="entry name" value="ATPase_NBD"/>
</dbReference>
<evidence type="ECO:0000313" key="7">
    <source>
        <dbReference type="EMBL" id="MFC7581425.1"/>
    </source>
</evidence>
<evidence type="ECO:0000259" key="6">
    <source>
        <dbReference type="Pfam" id="PF02782"/>
    </source>
</evidence>
<keyword evidence="2" id="KW-0859">Xylose metabolism</keyword>
<name>A0ABW2SMT2_9ACTO</name>
<keyword evidence="3 7" id="KW-0808">Transferase</keyword>
<proteinExistence type="inferred from homology"/>
<accession>A0ABW2SMT2</accession>
<feature type="domain" description="Carbohydrate kinase FGGY C-terminal" evidence="6">
    <location>
        <begin position="312"/>
        <end position="511"/>
    </location>
</feature>
<sequence length="583" mass="60809">MAVTDSSTLDSRRADIEAGRTALGIEFGSTRIKAVLIDRAATPLAGGGHTWENQLVDGVWSYDLDQVWDGLRSAYAALAADVRATYGDDVELRTVGSIGISAMMHGYLALGEDGEPLVPFRTWRNTSTAQASRELTEVLGVNIPQRWSIAHLYQAILGGEEHVTRITRLTTLAGLVHLRLTGRHVLGVGDASGMFPIAGPGMAAGAGGDGAVVPSGAPGHPAGTPSSHVGYDRARLARFDDLIAGRALPWRVADLLPEVLSAGEDAGVLTPQGAALLDPSGTLRPGIALAPPEGDAGTGMVATNSVAPRTGNVSSGTSVFAMVVLEHDLRRVHEEIDPVTTPDGHPVAMVHCNNGTSELDAWAGLFKEFADLAGVDLPMPRVYDLLYEHGGDRGEPDAGGVLAYNLLSGEPVAGLPAGRPLVLRAPGSRLTLANFVRAQLMTVFASLRLGMDILLDEEQVGLDRLFAHGGLFKTPRVAQGILATALGTPVAVGATAGEGGAWGMAVLALYRAERRGGFDEGGPAGPSGPCSAESLPGFLAERVFSGAPTTTITPDPAASEGFERFMDRYREGLAIERAAIEHS</sequence>
<keyword evidence="2" id="KW-0119">Carbohydrate metabolism</keyword>
<dbReference type="Pfam" id="PF00370">
    <property type="entry name" value="FGGY_N"/>
    <property type="match status" value="1"/>
</dbReference>
<comment type="caution">
    <text evidence="7">The sequence shown here is derived from an EMBL/GenBank/DDBJ whole genome shotgun (WGS) entry which is preliminary data.</text>
</comment>
<dbReference type="EMBL" id="JBHTEF010000001">
    <property type="protein sequence ID" value="MFC7581425.1"/>
    <property type="molecule type" value="Genomic_DNA"/>
</dbReference>
<evidence type="ECO:0000256" key="1">
    <source>
        <dbReference type="ARBA" id="ARBA00009156"/>
    </source>
</evidence>
<dbReference type="InterPro" id="IPR018485">
    <property type="entry name" value="FGGY_C"/>
</dbReference>
<dbReference type="PANTHER" id="PTHR43095:SF5">
    <property type="entry name" value="XYLULOSE KINASE"/>
    <property type="match status" value="1"/>
</dbReference>
<feature type="domain" description="Carbohydrate kinase FGGY N-terminal" evidence="5">
    <location>
        <begin position="22"/>
        <end position="138"/>
    </location>
</feature>
<dbReference type="EC" id="2.7.1.17" evidence="7"/>